<comment type="caution">
    <text evidence="2">The sequence shown here is derived from an EMBL/GenBank/DDBJ whole genome shotgun (WGS) entry which is preliminary data.</text>
</comment>
<name>A0ABQ6DK87_9HYPH</name>
<protein>
    <submittedName>
        <fullName evidence="2">Uncharacterized protein</fullName>
    </submittedName>
</protein>
<sequence length="57" mass="5707">MRRVTEVVPCGVVTVVVTAVSAAFVVVVVVVVVVPAGAGFVTTLAPSETANQRAVLA</sequence>
<keyword evidence="1" id="KW-0812">Transmembrane</keyword>
<keyword evidence="3" id="KW-1185">Reference proteome</keyword>
<evidence type="ECO:0000313" key="2">
    <source>
        <dbReference type="EMBL" id="GLS63399.1"/>
    </source>
</evidence>
<organism evidence="2 3">
    <name type="scientific">Methylobacterium oxalidis</name>
    <dbReference type="NCBI Taxonomy" id="944322"/>
    <lineage>
        <taxon>Bacteria</taxon>
        <taxon>Pseudomonadati</taxon>
        <taxon>Pseudomonadota</taxon>
        <taxon>Alphaproteobacteria</taxon>
        <taxon>Hyphomicrobiales</taxon>
        <taxon>Methylobacteriaceae</taxon>
        <taxon>Methylobacterium</taxon>
    </lineage>
</organism>
<reference evidence="3" key="1">
    <citation type="journal article" date="2019" name="Int. J. Syst. Evol. Microbiol.">
        <title>The Global Catalogue of Microorganisms (GCM) 10K type strain sequencing project: providing services to taxonomists for standard genome sequencing and annotation.</title>
        <authorList>
            <consortium name="The Broad Institute Genomics Platform"/>
            <consortium name="The Broad Institute Genome Sequencing Center for Infectious Disease"/>
            <person name="Wu L."/>
            <person name="Ma J."/>
        </authorList>
    </citation>
    <scope>NUCLEOTIDE SEQUENCE [LARGE SCALE GENOMIC DNA]</scope>
    <source>
        <strain evidence="3">NBRC 107715</strain>
    </source>
</reference>
<accession>A0ABQ6DK87</accession>
<evidence type="ECO:0000256" key="1">
    <source>
        <dbReference type="SAM" id="Phobius"/>
    </source>
</evidence>
<evidence type="ECO:0000313" key="3">
    <source>
        <dbReference type="Proteomes" id="UP001156856"/>
    </source>
</evidence>
<keyword evidence="1" id="KW-0472">Membrane</keyword>
<proteinExistence type="predicted"/>
<gene>
    <name evidence="2" type="ORF">GCM10007888_17800</name>
</gene>
<feature type="transmembrane region" description="Helical" evidence="1">
    <location>
        <begin position="12"/>
        <end position="34"/>
    </location>
</feature>
<dbReference type="Proteomes" id="UP001156856">
    <property type="component" value="Unassembled WGS sequence"/>
</dbReference>
<keyword evidence="1" id="KW-1133">Transmembrane helix</keyword>
<dbReference type="EMBL" id="BSPK01000021">
    <property type="protein sequence ID" value="GLS63399.1"/>
    <property type="molecule type" value="Genomic_DNA"/>
</dbReference>